<gene>
    <name evidence="1" type="ORF">GSM42_07960</name>
</gene>
<dbReference type="Proteomes" id="UP000430692">
    <property type="component" value="Unassembled WGS sequence"/>
</dbReference>
<accession>A0A6I4VYV5</accession>
<sequence>MLTLRVSGEKDQLQAFMKHFSAQPYYKILLDEKLGTVSVEEEMTTQFEFKSSLLKPRIRKSLTVTLSTTTGKEINIDLLDGQVIQVDDDVTCIYGKNYDIFA</sequence>
<proteinExistence type="predicted"/>
<organism evidence="1 2">
    <name type="scientific">Shimazuella alba</name>
    <dbReference type="NCBI Taxonomy" id="2690964"/>
    <lineage>
        <taxon>Bacteria</taxon>
        <taxon>Bacillati</taxon>
        <taxon>Bacillota</taxon>
        <taxon>Bacilli</taxon>
        <taxon>Bacillales</taxon>
        <taxon>Thermoactinomycetaceae</taxon>
        <taxon>Shimazuella</taxon>
    </lineage>
</organism>
<reference evidence="1 2" key="1">
    <citation type="submission" date="2019-12" db="EMBL/GenBank/DDBJ databases">
        <title>Whole-genome analyses of novel actinobacteria.</title>
        <authorList>
            <person name="Sahin N."/>
            <person name="Saygin H."/>
        </authorList>
    </citation>
    <scope>NUCLEOTIDE SEQUENCE [LARGE SCALE GENOMIC DNA]</scope>
    <source>
        <strain evidence="1 2">KC615</strain>
    </source>
</reference>
<comment type="caution">
    <text evidence="1">The sequence shown here is derived from an EMBL/GenBank/DDBJ whole genome shotgun (WGS) entry which is preliminary data.</text>
</comment>
<keyword evidence="2" id="KW-1185">Reference proteome</keyword>
<protein>
    <submittedName>
        <fullName evidence="1">Uncharacterized protein</fullName>
    </submittedName>
</protein>
<name>A0A6I4VYV5_9BACL</name>
<evidence type="ECO:0000313" key="2">
    <source>
        <dbReference type="Proteomes" id="UP000430692"/>
    </source>
</evidence>
<dbReference type="EMBL" id="WUUL01000004">
    <property type="protein sequence ID" value="MXQ53664.1"/>
    <property type="molecule type" value="Genomic_DNA"/>
</dbReference>
<evidence type="ECO:0000313" key="1">
    <source>
        <dbReference type="EMBL" id="MXQ53664.1"/>
    </source>
</evidence>
<dbReference type="RefSeq" id="WP_160801019.1">
    <property type="nucleotide sequence ID" value="NZ_WUUL01000004.1"/>
</dbReference>
<dbReference type="AlphaFoldDB" id="A0A6I4VYV5"/>